<organism evidence="3 4">
    <name type="scientific">Pisolithus tinctorius Marx 270</name>
    <dbReference type="NCBI Taxonomy" id="870435"/>
    <lineage>
        <taxon>Eukaryota</taxon>
        <taxon>Fungi</taxon>
        <taxon>Dikarya</taxon>
        <taxon>Basidiomycota</taxon>
        <taxon>Agaricomycotina</taxon>
        <taxon>Agaricomycetes</taxon>
        <taxon>Agaricomycetidae</taxon>
        <taxon>Boletales</taxon>
        <taxon>Sclerodermatineae</taxon>
        <taxon>Pisolithaceae</taxon>
        <taxon>Pisolithus</taxon>
    </lineage>
</organism>
<dbReference type="STRING" id="870435.A0A0C3NXG9"/>
<evidence type="ECO:0000256" key="1">
    <source>
        <dbReference type="SAM" id="SignalP"/>
    </source>
</evidence>
<dbReference type="EMBL" id="KN831999">
    <property type="protein sequence ID" value="KIO00021.1"/>
    <property type="molecule type" value="Genomic_DNA"/>
</dbReference>
<protein>
    <recommendedName>
        <fullName evidence="2">Alcohol dehydrogenase-like C-terminal domain-containing protein</fullName>
    </recommendedName>
</protein>
<dbReference type="PANTHER" id="PTHR45033:SF2">
    <property type="entry name" value="ZINC-TYPE ALCOHOL DEHYDROGENASE-LIKE PROTEIN C1773.06C"/>
    <property type="match status" value="1"/>
</dbReference>
<evidence type="ECO:0000259" key="2">
    <source>
        <dbReference type="Pfam" id="PF00107"/>
    </source>
</evidence>
<sequence length="96" mass="10618">MFLPFGICGVSTFAAQIALASGASVIVTSSLDEKLQIARKLGVQHRISYSPNWDEEIVCLTWIFSTLADNQGFLLCRRGAGGPRHRSEWIKYTSEV</sequence>
<keyword evidence="1" id="KW-0732">Signal</keyword>
<evidence type="ECO:0000313" key="4">
    <source>
        <dbReference type="Proteomes" id="UP000054217"/>
    </source>
</evidence>
<gene>
    <name evidence="3" type="ORF">M404DRAFT_772646</name>
</gene>
<feature type="domain" description="Alcohol dehydrogenase-like C-terminal" evidence="2">
    <location>
        <begin position="9"/>
        <end position="61"/>
    </location>
</feature>
<proteinExistence type="predicted"/>
<feature type="signal peptide" evidence="1">
    <location>
        <begin position="1"/>
        <end position="22"/>
    </location>
</feature>
<dbReference type="InterPro" id="IPR052711">
    <property type="entry name" value="Zinc_ADH-like"/>
</dbReference>
<dbReference type="HOGENOM" id="CLU_2360599_0_0_1"/>
<accession>A0A0C3NXG9</accession>
<dbReference type="Gene3D" id="3.40.50.720">
    <property type="entry name" value="NAD(P)-binding Rossmann-like Domain"/>
    <property type="match status" value="1"/>
</dbReference>
<dbReference type="AlphaFoldDB" id="A0A0C3NXG9"/>
<dbReference type="OrthoDB" id="2973935at2759"/>
<dbReference type="InParanoid" id="A0A0C3NXG9"/>
<feature type="chain" id="PRO_5002176608" description="Alcohol dehydrogenase-like C-terminal domain-containing protein" evidence="1">
    <location>
        <begin position="23"/>
        <end position="96"/>
    </location>
</feature>
<keyword evidence="4" id="KW-1185">Reference proteome</keyword>
<reference evidence="3 4" key="1">
    <citation type="submission" date="2014-04" db="EMBL/GenBank/DDBJ databases">
        <authorList>
            <consortium name="DOE Joint Genome Institute"/>
            <person name="Kuo A."/>
            <person name="Kohler A."/>
            <person name="Costa M.D."/>
            <person name="Nagy L.G."/>
            <person name="Floudas D."/>
            <person name="Copeland A."/>
            <person name="Barry K.W."/>
            <person name="Cichocki N."/>
            <person name="Veneault-Fourrey C."/>
            <person name="LaButti K."/>
            <person name="Lindquist E.A."/>
            <person name="Lipzen A."/>
            <person name="Lundell T."/>
            <person name="Morin E."/>
            <person name="Murat C."/>
            <person name="Sun H."/>
            <person name="Tunlid A."/>
            <person name="Henrissat B."/>
            <person name="Grigoriev I.V."/>
            <person name="Hibbett D.S."/>
            <person name="Martin F."/>
            <person name="Nordberg H.P."/>
            <person name="Cantor M.N."/>
            <person name="Hua S.X."/>
        </authorList>
    </citation>
    <scope>NUCLEOTIDE SEQUENCE [LARGE SCALE GENOMIC DNA]</scope>
    <source>
        <strain evidence="3 4">Marx 270</strain>
    </source>
</reference>
<reference evidence="4" key="2">
    <citation type="submission" date="2015-01" db="EMBL/GenBank/DDBJ databases">
        <title>Evolutionary Origins and Diversification of the Mycorrhizal Mutualists.</title>
        <authorList>
            <consortium name="DOE Joint Genome Institute"/>
            <consortium name="Mycorrhizal Genomics Consortium"/>
            <person name="Kohler A."/>
            <person name="Kuo A."/>
            <person name="Nagy L.G."/>
            <person name="Floudas D."/>
            <person name="Copeland A."/>
            <person name="Barry K.W."/>
            <person name="Cichocki N."/>
            <person name="Veneault-Fourrey C."/>
            <person name="LaButti K."/>
            <person name="Lindquist E.A."/>
            <person name="Lipzen A."/>
            <person name="Lundell T."/>
            <person name="Morin E."/>
            <person name="Murat C."/>
            <person name="Riley R."/>
            <person name="Ohm R."/>
            <person name="Sun H."/>
            <person name="Tunlid A."/>
            <person name="Henrissat B."/>
            <person name="Grigoriev I.V."/>
            <person name="Hibbett D.S."/>
            <person name="Martin F."/>
        </authorList>
    </citation>
    <scope>NUCLEOTIDE SEQUENCE [LARGE SCALE GENOMIC DNA]</scope>
    <source>
        <strain evidence="4">Marx 270</strain>
    </source>
</reference>
<dbReference type="InterPro" id="IPR013149">
    <property type="entry name" value="ADH-like_C"/>
</dbReference>
<dbReference type="Pfam" id="PF00107">
    <property type="entry name" value="ADH_zinc_N"/>
    <property type="match status" value="1"/>
</dbReference>
<dbReference type="Proteomes" id="UP000054217">
    <property type="component" value="Unassembled WGS sequence"/>
</dbReference>
<dbReference type="InterPro" id="IPR036291">
    <property type="entry name" value="NAD(P)-bd_dom_sf"/>
</dbReference>
<dbReference type="PANTHER" id="PTHR45033">
    <property type="match status" value="1"/>
</dbReference>
<name>A0A0C3NXG9_PISTI</name>
<dbReference type="SUPFAM" id="SSF51735">
    <property type="entry name" value="NAD(P)-binding Rossmann-fold domains"/>
    <property type="match status" value="1"/>
</dbReference>
<evidence type="ECO:0000313" key="3">
    <source>
        <dbReference type="EMBL" id="KIO00021.1"/>
    </source>
</evidence>